<comment type="caution">
    <text evidence="3">The sequence shown here is derived from an EMBL/GenBank/DDBJ whole genome shotgun (WGS) entry which is preliminary data.</text>
</comment>
<dbReference type="RefSeq" id="WP_108560467.1">
    <property type="nucleotide sequence ID" value="NZ_MUXE01000017.1"/>
</dbReference>
<dbReference type="CDD" id="cd02511">
    <property type="entry name" value="Beta4Glucosyltransferase"/>
    <property type="match status" value="1"/>
</dbReference>
<evidence type="ECO:0000256" key="1">
    <source>
        <dbReference type="ARBA" id="ARBA00038494"/>
    </source>
</evidence>
<dbReference type="SUPFAM" id="SSF53448">
    <property type="entry name" value="Nucleotide-diphospho-sugar transferases"/>
    <property type="match status" value="1"/>
</dbReference>
<dbReference type="Gene3D" id="3.90.550.10">
    <property type="entry name" value="Spore Coat Polysaccharide Biosynthesis Protein SpsA, Chain A"/>
    <property type="match status" value="1"/>
</dbReference>
<accession>A0A363CX63</accession>
<evidence type="ECO:0000313" key="3">
    <source>
        <dbReference type="EMBL" id="PUE63613.1"/>
    </source>
</evidence>
<protein>
    <submittedName>
        <fullName evidence="3">Glycosyl transferase</fullName>
    </submittedName>
</protein>
<keyword evidence="4" id="KW-1185">Reference proteome</keyword>
<dbReference type="PANTHER" id="PTHR43630">
    <property type="entry name" value="POLY-BETA-1,6-N-ACETYL-D-GLUCOSAMINE SYNTHASE"/>
    <property type="match status" value="1"/>
</dbReference>
<proteinExistence type="inferred from homology"/>
<comment type="similarity">
    <text evidence="1">Belongs to the glycosyltransferase 2 family. WaaE/KdtX subfamily.</text>
</comment>
<dbReference type="OrthoDB" id="9815923at2"/>
<name>A0A363CX63_9BACT</name>
<reference evidence="3 4" key="1">
    <citation type="submission" date="2017-02" db="EMBL/GenBank/DDBJ databases">
        <title>Arcobacter caeni sp. nov, a new Arcobacter species isolated from reclaimed water.</title>
        <authorList>
            <person name="Figueras M.J."/>
            <person name="Perez-Cataluna A."/>
            <person name="Salas-Masso N."/>
        </authorList>
    </citation>
    <scope>NUCLEOTIDE SEQUENCE [LARGE SCALE GENOMIC DNA]</scope>
    <source>
        <strain evidence="3 4">RW17-10</strain>
    </source>
</reference>
<feature type="domain" description="Glycosyltransferase 2-like" evidence="2">
    <location>
        <begin position="5"/>
        <end position="124"/>
    </location>
</feature>
<dbReference type="GO" id="GO:0016740">
    <property type="term" value="F:transferase activity"/>
    <property type="evidence" value="ECO:0007669"/>
    <property type="project" value="UniProtKB-KW"/>
</dbReference>
<dbReference type="PANTHER" id="PTHR43630:SF2">
    <property type="entry name" value="GLYCOSYLTRANSFERASE"/>
    <property type="match status" value="1"/>
</dbReference>
<dbReference type="InterPro" id="IPR001173">
    <property type="entry name" value="Glyco_trans_2-like"/>
</dbReference>
<dbReference type="InterPro" id="IPR029044">
    <property type="entry name" value="Nucleotide-diphossugar_trans"/>
</dbReference>
<evidence type="ECO:0000313" key="4">
    <source>
        <dbReference type="Proteomes" id="UP000251135"/>
    </source>
</evidence>
<organism evidence="3 4">
    <name type="scientific">Arcobacter caeni</name>
    <dbReference type="NCBI Taxonomy" id="1912877"/>
    <lineage>
        <taxon>Bacteria</taxon>
        <taxon>Pseudomonadati</taxon>
        <taxon>Campylobacterota</taxon>
        <taxon>Epsilonproteobacteria</taxon>
        <taxon>Campylobacterales</taxon>
        <taxon>Arcobacteraceae</taxon>
        <taxon>Arcobacter</taxon>
    </lineage>
</organism>
<dbReference type="Pfam" id="PF00535">
    <property type="entry name" value="Glycos_transf_2"/>
    <property type="match status" value="1"/>
</dbReference>
<evidence type="ECO:0000259" key="2">
    <source>
        <dbReference type="Pfam" id="PF00535"/>
    </source>
</evidence>
<dbReference type="Proteomes" id="UP000251135">
    <property type="component" value="Unassembled WGS sequence"/>
</dbReference>
<gene>
    <name evidence="3" type="ORF">B0174_10315</name>
</gene>
<dbReference type="AlphaFoldDB" id="A0A363CX63"/>
<sequence length="255" mass="29833">MIKASVYIICKNEEKHIQRVLESVKDFDEIVIVDSGSIDNTLEIAKTYTNKVFHQDWKGFANQKEYAKNLCSNEWVLNLDADEQLTDDLKKEIIDVIDKNKIDGLNIKISSLYLGKFNSEKSKFNRRIRFFRKSVGFYPEKLVHESIVIKGKIEKAKGFIYDYGTLNLRTHLTKINEYSSLRAQEKFEKNKKALLLKLIFVFPLSFFKSFFIKRGFFNGTRGFIAAINNSFYAFLKEAKLYELNNQKSIKKDNNE</sequence>
<keyword evidence="3" id="KW-0808">Transferase</keyword>
<dbReference type="EMBL" id="MUXE01000017">
    <property type="protein sequence ID" value="PUE63613.1"/>
    <property type="molecule type" value="Genomic_DNA"/>
</dbReference>